<keyword evidence="2" id="KW-1185">Reference proteome</keyword>
<dbReference type="AlphaFoldDB" id="A0A9D4LK46"/>
<name>A0A9D4LK46_DREPO</name>
<evidence type="ECO:0000313" key="1">
    <source>
        <dbReference type="EMBL" id="KAH3858296.1"/>
    </source>
</evidence>
<dbReference type="Proteomes" id="UP000828390">
    <property type="component" value="Unassembled WGS sequence"/>
</dbReference>
<accession>A0A9D4LK46</accession>
<gene>
    <name evidence="1" type="ORF">DPMN_100918</name>
</gene>
<protein>
    <submittedName>
        <fullName evidence="1">Uncharacterized protein</fullName>
    </submittedName>
</protein>
<evidence type="ECO:0000313" key="2">
    <source>
        <dbReference type="Proteomes" id="UP000828390"/>
    </source>
</evidence>
<organism evidence="1 2">
    <name type="scientific">Dreissena polymorpha</name>
    <name type="common">Zebra mussel</name>
    <name type="synonym">Mytilus polymorpha</name>
    <dbReference type="NCBI Taxonomy" id="45954"/>
    <lineage>
        <taxon>Eukaryota</taxon>
        <taxon>Metazoa</taxon>
        <taxon>Spiralia</taxon>
        <taxon>Lophotrochozoa</taxon>
        <taxon>Mollusca</taxon>
        <taxon>Bivalvia</taxon>
        <taxon>Autobranchia</taxon>
        <taxon>Heteroconchia</taxon>
        <taxon>Euheterodonta</taxon>
        <taxon>Imparidentia</taxon>
        <taxon>Neoheterodontei</taxon>
        <taxon>Myida</taxon>
        <taxon>Dreissenoidea</taxon>
        <taxon>Dreissenidae</taxon>
        <taxon>Dreissena</taxon>
    </lineage>
</organism>
<comment type="caution">
    <text evidence="1">The sequence shown here is derived from an EMBL/GenBank/DDBJ whole genome shotgun (WGS) entry which is preliminary data.</text>
</comment>
<reference evidence="1" key="1">
    <citation type="journal article" date="2019" name="bioRxiv">
        <title>The Genome of the Zebra Mussel, Dreissena polymorpha: A Resource for Invasive Species Research.</title>
        <authorList>
            <person name="McCartney M.A."/>
            <person name="Auch B."/>
            <person name="Kono T."/>
            <person name="Mallez S."/>
            <person name="Zhang Y."/>
            <person name="Obille A."/>
            <person name="Becker A."/>
            <person name="Abrahante J.E."/>
            <person name="Garbe J."/>
            <person name="Badalamenti J.P."/>
            <person name="Herman A."/>
            <person name="Mangelson H."/>
            <person name="Liachko I."/>
            <person name="Sullivan S."/>
            <person name="Sone E.D."/>
            <person name="Koren S."/>
            <person name="Silverstein K.A.T."/>
            <person name="Beckman K.B."/>
            <person name="Gohl D.M."/>
        </authorList>
    </citation>
    <scope>NUCLEOTIDE SEQUENCE</scope>
    <source>
        <strain evidence="1">Duluth1</strain>
        <tissue evidence="1">Whole animal</tissue>
    </source>
</reference>
<dbReference type="EMBL" id="JAIWYP010000003">
    <property type="protein sequence ID" value="KAH3858296.1"/>
    <property type="molecule type" value="Genomic_DNA"/>
</dbReference>
<sequence length="66" mass="7603">MWDVAPKNWDSNELDSDCWKLYCACWWGTCNGVSGRIFASFWCCSVWLRGCVDKNVAVLVTECYLP</sequence>
<reference evidence="1" key="2">
    <citation type="submission" date="2020-11" db="EMBL/GenBank/DDBJ databases">
        <authorList>
            <person name="McCartney M.A."/>
            <person name="Auch B."/>
            <person name="Kono T."/>
            <person name="Mallez S."/>
            <person name="Becker A."/>
            <person name="Gohl D.M."/>
            <person name="Silverstein K.A.T."/>
            <person name="Koren S."/>
            <person name="Bechman K.B."/>
            <person name="Herman A."/>
            <person name="Abrahante J.E."/>
            <person name="Garbe J."/>
        </authorList>
    </citation>
    <scope>NUCLEOTIDE SEQUENCE</scope>
    <source>
        <strain evidence="1">Duluth1</strain>
        <tissue evidence="1">Whole animal</tissue>
    </source>
</reference>
<proteinExistence type="predicted"/>